<dbReference type="AlphaFoldDB" id="A0A511R0Y9"/>
<comment type="caution">
    <text evidence="7">The sequence shown here is derived from an EMBL/GenBank/DDBJ whole genome shotgun (WGS) entry which is preliminary data.</text>
</comment>
<comment type="subcellular location">
    <subcellularLocation>
        <location evidence="1">Cell membrane</location>
        <topology evidence="1">Multi-pass membrane protein</topology>
    </subcellularLocation>
</comment>
<dbReference type="Pfam" id="PF01810">
    <property type="entry name" value="LysE"/>
    <property type="match status" value="1"/>
</dbReference>
<evidence type="ECO:0000256" key="2">
    <source>
        <dbReference type="ARBA" id="ARBA00022475"/>
    </source>
</evidence>
<dbReference type="OrthoDB" id="9784202at2"/>
<feature type="transmembrane region" description="Helical" evidence="6">
    <location>
        <begin position="114"/>
        <end position="137"/>
    </location>
</feature>
<keyword evidence="2" id="KW-1003">Cell membrane</keyword>
<dbReference type="PANTHER" id="PTHR30086">
    <property type="entry name" value="ARGININE EXPORTER PROTEIN ARGO"/>
    <property type="match status" value="1"/>
</dbReference>
<reference evidence="7 8" key="1">
    <citation type="submission" date="2019-07" db="EMBL/GenBank/DDBJ databases">
        <title>Whole genome shotgun sequence of Meiothermus hypogaeus NBRC 106114.</title>
        <authorList>
            <person name="Hosoyama A."/>
            <person name="Uohara A."/>
            <person name="Ohji S."/>
            <person name="Ichikawa N."/>
        </authorList>
    </citation>
    <scope>NUCLEOTIDE SEQUENCE [LARGE SCALE GENOMIC DNA]</scope>
    <source>
        <strain evidence="7 8">NBRC 106114</strain>
    </source>
</reference>
<protein>
    <submittedName>
        <fullName evidence="7">RhtB family transporter</fullName>
    </submittedName>
</protein>
<evidence type="ECO:0000256" key="5">
    <source>
        <dbReference type="ARBA" id="ARBA00023136"/>
    </source>
</evidence>
<keyword evidence="5 6" id="KW-0472">Membrane</keyword>
<feature type="transmembrane region" description="Helical" evidence="6">
    <location>
        <begin position="43"/>
        <end position="69"/>
    </location>
</feature>
<evidence type="ECO:0000313" key="7">
    <source>
        <dbReference type="EMBL" id="GEM83284.1"/>
    </source>
</evidence>
<name>A0A511R0Y9_9DEIN</name>
<evidence type="ECO:0000256" key="6">
    <source>
        <dbReference type="SAM" id="Phobius"/>
    </source>
</evidence>
<dbReference type="GO" id="GO:0015171">
    <property type="term" value="F:amino acid transmembrane transporter activity"/>
    <property type="evidence" value="ECO:0007669"/>
    <property type="project" value="TreeGrafter"/>
</dbReference>
<keyword evidence="3 6" id="KW-0812">Transmembrane</keyword>
<sequence>MLIPPDQLLVFALASLALLLIPGPAVLYIVTRSASQGRAAGVASVLGIQCGGMLHVLMATLGLSAILLSSALAFNLVKYAGAAYLVYLGLRTWLSREPVELGALDRQPLQRIFVQGFVVNALNPKTALFFFAFLPQFVDPARGAASLQFLLLGLVFITLATFSDGGYALLSSTLGGWLRRKIKEPRFALGQRLVTGGIYIGLGVTAALTGQRHQ</sequence>
<feature type="transmembrane region" description="Helical" evidence="6">
    <location>
        <begin position="76"/>
        <end position="94"/>
    </location>
</feature>
<dbReference type="GO" id="GO:0005886">
    <property type="term" value="C:plasma membrane"/>
    <property type="evidence" value="ECO:0007669"/>
    <property type="project" value="UniProtKB-SubCell"/>
</dbReference>
<dbReference type="RefSeq" id="WP_119339558.1">
    <property type="nucleotide sequence ID" value="NZ_BJXL01000038.1"/>
</dbReference>
<dbReference type="Proteomes" id="UP000321197">
    <property type="component" value="Unassembled WGS sequence"/>
</dbReference>
<evidence type="ECO:0000313" key="8">
    <source>
        <dbReference type="Proteomes" id="UP000321197"/>
    </source>
</evidence>
<dbReference type="EMBL" id="BJXL01000038">
    <property type="protein sequence ID" value="GEM83284.1"/>
    <property type="molecule type" value="Genomic_DNA"/>
</dbReference>
<evidence type="ECO:0000256" key="3">
    <source>
        <dbReference type="ARBA" id="ARBA00022692"/>
    </source>
</evidence>
<evidence type="ECO:0000256" key="4">
    <source>
        <dbReference type="ARBA" id="ARBA00022989"/>
    </source>
</evidence>
<dbReference type="PIRSF" id="PIRSF006324">
    <property type="entry name" value="LeuE"/>
    <property type="match status" value="1"/>
</dbReference>
<dbReference type="InterPro" id="IPR001123">
    <property type="entry name" value="LeuE-type"/>
</dbReference>
<dbReference type="PANTHER" id="PTHR30086:SF20">
    <property type="entry name" value="ARGININE EXPORTER PROTEIN ARGO-RELATED"/>
    <property type="match status" value="1"/>
</dbReference>
<keyword evidence="4 6" id="KW-1133">Transmembrane helix</keyword>
<organism evidence="7 8">
    <name type="scientific">Meiothermus hypogaeus NBRC 106114</name>
    <dbReference type="NCBI Taxonomy" id="1227553"/>
    <lineage>
        <taxon>Bacteria</taxon>
        <taxon>Thermotogati</taxon>
        <taxon>Deinococcota</taxon>
        <taxon>Deinococci</taxon>
        <taxon>Thermales</taxon>
        <taxon>Thermaceae</taxon>
        <taxon>Meiothermus</taxon>
    </lineage>
</organism>
<proteinExistence type="predicted"/>
<evidence type="ECO:0000256" key="1">
    <source>
        <dbReference type="ARBA" id="ARBA00004651"/>
    </source>
</evidence>
<gene>
    <name evidence="7" type="ORF">MHY01S_14500</name>
</gene>
<accession>A0A511R0Y9</accession>
<feature type="transmembrane region" description="Helical" evidence="6">
    <location>
        <begin position="189"/>
        <end position="208"/>
    </location>
</feature>
<feature type="transmembrane region" description="Helical" evidence="6">
    <location>
        <begin position="149"/>
        <end position="169"/>
    </location>
</feature>